<feature type="domain" description="Peptidase M15C" evidence="1">
    <location>
        <begin position="92"/>
        <end position="148"/>
    </location>
</feature>
<dbReference type="InterPro" id="IPR009045">
    <property type="entry name" value="Zn_M74/Hedgehog-like"/>
</dbReference>
<dbReference type="RefSeq" id="WP_098974219.1">
    <property type="nucleotide sequence ID" value="NZ_CP077115.1"/>
</dbReference>
<dbReference type="Proteomes" id="UP000224182">
    <property type="component" value="Unassembled WGS sequence"/>
</dbReference>
<dbReference type="InterPro" id="IPR039561">
    <property type="entry name" value="Peptidase_M15C"/>
</dbReference>
<evidence type="ECO:0000313" key="2">
    <source>
        <dbReference type="EMBL" id="PHI06540.1"/>
    </source>
</evidence>
<dbReference type="EMBL" id="NIRN01000001">
    <property type="protein sequence ID" value="PHI06540.1"/>
    <property type="molecule type" value="Genomic_DNA"/>
</dbReference>
<dbReference type="AlphaFoldDB" id="A0A2C6A4A4"/>
<dbReference type="Pfam" id="PF13539">
    <property type="entry name" value="Peptidase_M15_4"/>
    <property type="match status" value="1"/>
</dbReference>
<proteinExistence type="predicted"/>
<gene>
    <name evidence="2" type="ORF">CBG54_05615</name>
</gene>
<dbReference type="GO" id="GO:0008233">
    <property type="term" value="F:peptidase activity"/>
    <property type="evidence" value="ECO:0007669"/>
    <property type="project" value="InterPro"/>
</dbReference>
<name>A0A2C6A4A4_FUSNP</name>
<accession>A0A2C6A4A4</accession>
<comment type="caution">
    <text evidence="2">The sequence shown here is derived from an EMBL/GenBank/DDBJ whole genome shotgun (WGS) entry which is preliminary data.</text>
</comment>
<protein>
    <submittedName>
        <fullName evidence="2">Endolysin</fullName>
    </submittedName>
</protein>
<reference evidence="2 3" key="1">
    <citation type="submission" date="2017-06" db="EMBL/GenBank/DDBJ databases">
        <title>Draft genome sequence of Fusobacterium nucleatum subsp. polymorphum KCOM 1271 (=ChDC F305).</title>
        <authorList>
            <person name="Kook J.-K."/>
            <person name="Park S.-N."/>
            <person name="Lim Y.K."/>
            <person name="Roh H."/>
        </authorList>
    </citation>
    <scope>NUCLEOTIDE SEQUENCE [LARGE SCALE GENOMIC DNA]</scope>
    <source>
        <strain evidence="3">KCOM 1271 (ChDC F305)</strain>
    </source>
</reference>
<sequence>MEIVKTKFKFGPLSLKRLEKVHPNLVKFVTELLDISPYDIVITEGLRTVETQMEYYSYGRTKFINKWGQKTGIITKCDGVKLKSQHQAHDDGYSHAIDFAFSGDSKGKLDFSSKKYYEIRKIAEPLMKKYNIEWGGDWKTFKDMPHWQLKRV</sequence>
<evidence type="ECO:0000259" key="1">
    <source>
        <dbReference type="Pfam" id="PF13539"/>
    </source>
</evidence>
<dbReference type="SUPFAM" id="SSF55166">
    <property type="entry name" value="Hedgehog/DD-peptidase"/>
    <property type="match status" value="1"/>
</dbReference>
<dbReference type="CDD" id="cd14845">
    <property type="entry name" value="L-Ala-D-Glu_peptidase_like"/>
    <property type="match status" value="1"/>
</dbReference>
<organism evidence="2 3">
    <name type="scientific">Fusobacterium nucleatum subsp. polymorphum</name>
    <name type="common">Fusobacterium polymorphum</name>
    <dbReference type="NCBI Taxonomy" id="76857"/>
    <lineage>
        <taxon>Bacteria</taxon>
        <taxon>Fusobacteriati</taxon>
        <taxon>Fusobacteriota</taxon>
        <taxon>Fusobacteriia</taxon>
        <taxon>Fusobacteriales</taxon>
        <taxon>Fusobacteriaceae</taxon>
        <taxon>Fusobacterium</taxon>
    </lineage>
</organism>
<dbReference type="Gene3D" id="3.30.1380.10">
    <property type="match status" value="1"/>
</dbReference>
<evidence type="ECO:0000313" key="3">
    <source>
        <dbReference type="Proteomes" id="UP000224182"/>
    </source>
</evidence>